<reference evidence="7" key="1">
    <citation type="journal article" date="2020" name="Appl. Environ. Microbiol.">
        <title>Diazotrophic Anaeromyxobacter Isolates from Soils.</title>
        <authorList>
            <person name="Masuda Y."/>
            <person name="Yamanaka H."/>
            <person name="Xu Z.X."/>
            <person name="Shiratori Y."/>
            <person name="Aono T."/>
            <person name="Amachi S."/>
            <person name="Senoo K."/>
            <person name="Itoh H."/>
        </authorList>
    </citation>
    <scope>NUCLEOTIDE SEQUENCE [LARGE SCALE GENOMIC DNA]</scope>
    <source>
        <strain evidence="7">R267</strain>
    </source>
</reference>
<dbReference type="GO" id="GO:0022857">
    <property type="term" value="F:transmembrane transporter activity"/>
    <property type="evidence" value="ECO:0007669"/>
    <property type="project" value="TreeGrafter"/>
</dbReference>
<dbReference type="GO" id="GO:0005524">
    <property type="term" value="F:ATP binding"/>
    <property type="evidence" value="ECO:0007669"/>
    <property type="project" value="UniProtKB-KW"/>
</dbReference>
<comment type="similarity">
    <text evidence="4">Belongs to the ABC transporter superfamily. Macrolide exporter (TC 3.A.1.122) family.</text>
</comment>
<evidence type="ECO:0000313" key="6">
    <source>
        <dbReference type="EMBL" id="GEJ55762.1"/>
    </source>
</evidence>
<dbReference type="GO" id="GO:0005886">
    <property type="term" value="C:plasma membrane"/>
    <property type="evidence" value="ECO:0007669"/>
    <property type="project" value="TreeGrafter"/>
</dbReference>
<protein>
    <submittedName>
        <fullName evidence="6">ABC transporter ATP-binding protein</fullName>
    </submittedName>
</protein>
<dbReference type="InterPro" id="IPR017871">
    <property type="entry name" value="ABC_transporter-like_CS"/>
</dbReference>
<dbReference type="RefSeq" id="WP_176062567.1">
    <property type="nucleotide sequence ID" value="NZ_BJTG01000001.1"/>
</dbReference>
<dbReference type="SUPFAM" id="SSF52540">
    <property type="entry name" value="P-loop containing nucleoside triphosphate hydrolases"/>
    <property type="match status" value="1"/>
</dbReference>
<dbReference type="Gene3D" id="3.40.50.300">
    <property type="entry name" value="P-loop containing nucleotide triphosphate hydrolases"/>
    <property type="match status" value="1"/>
</dbReference>
<dbReference type="PANTHER" id="PTHR24220:SF86">
    <property type="entry name" value="ABC TRANSPORTER ABCH.1"/>
    <property type="match status" value="1"/>
</dbReference>
<evidence type="ECO:0000259" key="5">
    <source>
        <dbReference type="PROSITE" id="PS50893"/>
    </source>
</evidence>
<feature type="domain" description="ABC transporter" evidence="5">
    <location>
        <begin position="5"/>
        <end position="237"/>
    </location>
</feature>
<dbReference type="GO" id="GO:0016887">
    <property type="term" value="F:ATP hydrolysis activity"/>
    <property type="evidence" value="ECO:0007669"/>
    <property type="project" value="InterPro"/>
</dbReference>
<evidence type="ECO:0000256" key="2">
    <source>
        <dbReference type="ARBA" id="ARBA00022741"/>
    </source>
</evidence>
<name>A0A7I9VH95_9BACT</name>
<dbReference type="Pfam" id="PF00005">
    <property type="entry name" value="ABC_tran"/>
    <property type="match status" value="1"/>
</dbReference>
<gene>
    <name evidence="6" type="ORF">AMYX_05030</name>
</gene>
<proteinExistence type="inferred from homology"/>
<dbReference type="AlphaFoldDB" id="A0A7I9VH95"/>
<dbReference type="CDD" id="cd03255">
    <property type="entry name" value="ABC_MJ0796_LolCDE_FtsE"/>
    <property type="match status" value="1"/>
</dbReference>
<evidence type="ECO:0000313" key="7">
    <source>
        <dbReference type="Proteomes" id="UP000503640"/>
    </source>
</evidence>
<comment type="caution">
    <text evidence="6">The sequence shown here is derived from an EMBL/GenBank/DDBJ whole genome shotgun (WGS) entry which is preliminary data.</text>
</comment>
<keyword evidence="2" id="KW-0547">Nucleotide-binding</keyword>
<dbReference type="FunFam" id="3.40.50.300:FF:000032">
    <property type="entry name" value="Export ABC transporter ATP-binding protein"/>
    <property type="match status" value="1"/>
</dbReference>
<dbReference type="Proteomes" id="UP000503640">
    <property type="component" value="Unassembled WGS sequence"/>
</dbReference>
<dbReference type="GO" id="GO:0098796">
    <property type="term" value="C:membrane protein complex"/>
    <property type="evidence" value="ECO:0007669"/>
    <property type="project" value="UniProtKB-ARBA"/>
</dbReference>
<dbReference type="InterPro" id="IPR027417">
    <property type="entry name" value="P-loop_NTPase"/>
</dbReference>
<dbReference type="InterPro" id="IPR003593">
    <property type="entry name" value="AAA+_ATPase"/>
</dbReference>
<dbReference type="PROSITE" id="PS50893">
    <property type="entry name" value="ABC_TRANSPORTER_2"/>
    <property type="match status" value="1"/>
</dbReference>
<sequence length="237" mass="25210">MAPIVAVEDVSKIYKLGKTEVPALRGVSLSIDAGEFLSIAGPSGSGKTTLLNLIGCVDVPTAGRVLVDGKDTKDLSERALTDLRLHRIGFIFQTFNLVQVLSVFQNVEFPLLLQGGLSRRERDARVRALLEAVGLSEHVLHRPSELSGGQRQRVAVARALVTRPPLVLADEPTANLDSATGGTIIDLMKDMNRRDGTTFVFSTHDPKVMAHATAIVRIADGQVAGREDGAAAAAGGR</sequence>
<keyword evidence="1" id="KW-0813">Transport</keyword>
<organism evidence="6 7">
    <name type="scientific">Anaeromyxobacter diazotrophicus</name>
    <dbReference type="NCBI Taxonomy" id="2590199"/>
    <lineage>
        <taxon>Bacteria</taxon>
        <taxon>Pseudomonadati</taxon>
        <taxon>Myxococcota</taxon>
        <taxon>Myxococcia</taxon>
        <taxon>Myxococcales</taxon>
        <taxon>Cystobacterineae</taxon>
        <taxon>Anaeromyxobacteraceae</taxon>
        <taxon>Anaeromyxobacter</taxon>
    </lineage>
</organism>
<accession>A0A7I9VH95</accession>
<dbReference type="PROSITE" id="PS00211">
    <property type="entry name" value="ABC_TRANSPORTER_1"/>
    <property type="match status" value="1"/>
</dbReference>
<keyword evidence="3 6" id="KW-0067">ATP-binding</keyword>
<evidence type="ECO:0000256" key="3">
    <source>
        <dbReference type="ARBA" id="ARBA00022840"/>
    </source>
</evidence>
<dbReference type="InterPro" id="IPR017911">
    <property type="entry name" value="MacB-like_ATP-bd"/>
</dbReference>
<dbReference type="InterPro" id="IPR003439">
    <property type="entry name" value="ABC_transporter-like_ATP-bd"/>
</dbReference>
<evidence type="ECO:0000256" key="1">
    <source>
        <dbReference type="ARBA" id="ARBA00022448"/>
    </source>
</evidence>
<keyword evidence="7" id="KW-1185">Reference proteome</keyword>
<dbReference type="EMBL" id="BJTG01000001">
    <property type="protein sequence ID" value="GEJ55762.1"/>
    <property type="molecule type" value="Genomic_DNA"/>
</dbReference>
<dbReference type="SMART" id="SM00382">
    <property type="entry name" value="AAA"/>
    <property type="match status" value="1"/>
</dbReference>
<dbReference type="InterPro" id="IPR015854">
    <property type="entry name" value="ABC_transpr_LolD-like"/>
</dbReference>
<dbReference type="PANTHER" id="PTHR24220">
    <property type="entry name" value="IMPORT ATP-BINDING PROTEIN"/>
    <property type="match status" value="1"/>
</dbReference>
<evidence type="ECO:0000256" key="4">
    <source>
        <dbReference type="ARBA" id="ARBA00038388"/>
    </source>
</evidence>